<protein>
    <submittedName>
        <fullName evidence="1">Uncharacterized protein</fullName>
    </submittedName>
</protein>
<organism evidence="1">
    <name type="scientific">Macrococcus psychrotolerans</name>
    <dbReference type="NCBI Taxonomy" id="3039389"/>
    <lineage>
        <taxon>Bacteria</taxon>
        <taxon>Bacillati</taxon>
        <taxon>Bacillota</taxon>
        <taxon>Bacilli</taxon>
        <taxon>Bacillales</taxon>
        <taxon>Staphylococcaceae</taxon>
        <taxon>Macrococcus</taxon>
    </lineage>
</organism>
<name>A0AAT9P9B6_9STAP</name>
<reference evidence="1" key="1">
    <citation type="submission" date="2024-06" db="EMBL/GenBank/DDBJ databases">
        <title>Prevalence and characterization of methicillin-resistant Macrococcus spp. in food producing animals and meat in Switzerland in 2019.</title>
        <authorList>
            <person name="Keller J.E."/>
            <person name="Schwendener S."/>
            <person name="Neuenschwander J."/>
            <person name="Overesch G."/>
            <person name="Perreten V."/>
        </authorList>
    </citation>
    <scope>NUCLEOTIDE SEQUENCE</scope>
    <source>
        <strain evidence="1">19Msa1099</strain>
        <plasmid evidence="1">p19Msa1047_11</plasmid>
    </source>
</reference>
<accession>A0AAT9P9B6</accession>
<dbReference type="AlphaFoldDB" id="A0AAT9P9B6"/>
<proteinExistence type="predicted"/>
<dbReference type="EMBL" id="CP079956">
    <property type="protein sequence ID" value="QYA34005.1"/>
    <property type="molecule type" value="Genomic_DNA"/>
</dbReference>
<evidence type="ECO:0000313" key="1">
    <source>
        <dbReference type="EMBL" id="QYA34005.1"/>
    </source>
</evidence>
<gene>
    <name evidence="1" type="ORF">KYI10_11410</name>
</gene>
<sequence length="126" mass="14222">MTIMTLSFNFEGEVSAYSRLTGGNVSYGHPATDNYYSKDGNFTLKIRVGKISNNKYKKRILVTVFEDGWILKRNVVWAYYNAGDHTIKVKGSPNSYFYITYALEPVDNKGTFNPAKTTISGKLIDN</sequence>
<geneLocation type="plasmid" evidence="1">
    <name>p19Msa1047_11</name>
</geneLocation>
<keyword evidence="1" id="KW-0614">Plasmid</keyword>